<evidence type="ECO:0000313" key="3">
    <source>
        <dbReference type="Proteomes" id="UP000267164"/>
    </source>
</evidence>
<organism evidence="2 3">
    <name type="scientific">Nocardia yunnanensis</name>
    <dbReference type="NCBI Taxonomy" id="2382165"/>
    <lineage>
        <taxon>Bacteria</taxon>
        <taxon>Bacillati</taxon>
        <taxon>Actinomycetota</taxon>
        <taxon>Actinomycetes</taxon>
        <taxon>Mycobacteriales</taxon>
        <taxon>Nocardiaceae</taxon>
        <taxon>Nocardia</taxon>
    </lineage>
</organism>
<accession>A0A386Z9H0</accession>
<dbReference type="RefSeq" id="WP_120735739.1">
    <property type="nucleotide sequence ID" value="NZ_CP032568.1"/>
</dbReference>
<dbReference type="KEGG" id="nyu:D7D52_07985"/>
<dbReference type="Proteomes" id="UP000267164">
    <property type="component" value="Chromosome"/>
</dbReference>
<evidence type="ECO:0000256" key="1">
    <source>
        <dbReference type="SAM" id="MobiDB-lite"/>
    </source>
</evidence>
<name>A0A386Z9H0_9NOCA</name>
<sequence length="164" mass="16469">MRFIIAALTAATATLFVTGCTPNDSAGGAASDHPGSTDTAGPSSRSGSSANLSAGPRSATTGPTSKSAGKSYTVIVEIHGSGNVTNMTWQIASETHMGGQTVKPGSPVHVERTLTADSPFPVKIYGGTLPGAELRCSITVNGTVVVETPSTTKGLDCETFVQAG</sequence>
<feature type="compositionally biased region" description="Low complexity" evidence="1">
    <location>
        <begin position="40"/>
        <end position="55"/>
    </location>
</feature>
<protein>
    <recommendedName>
        <fullName evidence="4">MmpS family membrane protein</fullName>
    </recommendedName>
</protein>
<gene>
    <name evidence="2" type="ORF">D7D52_07985</name>
</gene>
<dbReference type="OrthoDB" id="4555461at2"/>
<dbReference type="EMBL" id="CP032568">
    <property type="protein sequence ID" value="AYF73813.1"/>
    <property type="molecule type" value="Genomic_DNA"/>
</dbReference>
<dbReference type="PROSITE" id="PS51257">
    <property type="entry name" value="PROKAR_LIPOPROTEIN"/>
    <property type="match status" value="1"/>
</dbReference>
<keyword evidence="3" id="KW-1185">Reference proteome</keyword>
<evidence type="ECO:0000313" key="2">
    <source>
        <dbReference type="EMBL" id="AYF73813.1"/>
    </source>
</evidence>
<dbReference type="AlphaFoldDB" id="A0A386Z9H0"/>
<feature type="region of interest" description="Disordered" evidence="1">
    <location>
        <begin position="25"/>
        <end position="68"/>
    </location>
</feature>
<evidence type="ECO:0008006" key="4">
    <source>
        <dbReference type="Google" id="ProtNLM"/>
    </source>
</evidence>
<reference evidence="2 3" key="1">
    <citation type="submission" date="2018-09" db="EMBL/GenBank/DDBJ databases">
        <title>Nocardia yunnanensis sp. nov., an actinomycete isolated from a soil sample.</title>
        <authorList>
            <person name="Zhang J."/>
        </authorList>
    </citation>
    <scope>NUCLEOTIDE SEQUENCE [LARGE SCALE GENOMIC DNA]</scope>
    <source>
        <strain evidence="2 3">CFHS0054</strain>
    </source>
</reference>
<feature type="compositionally biased region" description="Polar residues" evidence="1">
    <location>
        <begin position="58"/>
        <end position="68"/>
    </location>
</feature>
<proteinExistence type="predicted"/>